<accession>A0AAV0M7T9</accession>
<evidence type="ECO:0000313" key="5">
    <source>
        <dbReference type="Proteomes" id="UP001154282"/>
    </source>
</evidence>
<dbReference type="Gene3D" id="3.90.660.10">
    <property type="match status" value="1"/>
</dbReference>
<proteinExistence type="inferred from homology"/>
<dbReference type="SUPFAM" id="SSF54373">
    <property type="entry name" value="FAD-linked reductases, C-terminal domain"/>
    <property type="match status" value="1"/>
</dbReference>
<dbReference type="PANTHER" id="PTHR10742">
    <property type="entry name" value="FLAVIN MONOAMINE OXIDASE"/>
    <property type="match status" value="1"/>
</dbReference>
<name>A0AAV0M7T9_9ROSI</name>
<evidence type="ECO:0000256" key="2">
    <source>
        <dbReference type="SAM" id="SignalP"/>
    </source>
</evidence>
<evidence type="ECO:0000313" key="4">
    <source>
        <dbReference type="EMBL" id="CAI0442323.1"/>
    </source>
</evidence>
<dbReference type="GO" id="GO:0006598">
    <property type="term" value="P:polyamine catabolic process"/>
    <property type="evidence" value="ECO:0007669"/>
    <property type="project" value="TreeGrafter"/>
</dbReference>
<feature type="signal peptide" evidence="2">
    <location>
        <begin position="1"/>
        <end position="26"/>
    </location>
</feature>
<dbReference type="InterPro" id="IPR002937">
    <property type="entry name" value="Amino_oxidase"/>
</dbReference>
<dbReference type="Gene3D" id="3.50.50.60">
    <property type="entry name" value="FAD/NAD(P)-binding domain"/>
    <property type="match status" value="1"/>
</dbReference>
<keyword evidence="2" id="KW-0732">Signal</keyword>
<dbReference type="GO" id="GO:0016491">
    <property type="term" value="F:oxidoreductase activity"/>
    <property type="evidence" value="ECO:0007669"/>
    <property type="project" value="InterPro"/>
</dbReference>
<keyword evidence="5" id="KW-1185">Reference proteome</keyword>
<sequence>MKISQQSMAALVFALLLITLAGQSAATASSVIVIGAGMSGIFAAKTLYEAGITDIVMLEGSSRIGGRMMKAELDGYTVEFGANWFNTGGPLQNAVASLANKTKLRSSRNGNLNMSANTYGQEGSLYPKQLVDQVQKVASDKESFYERYSAVLSSISKAEGVDIDVSILEAQRLLGNVPSSSLEMVMDYFNNDYEDGDPPMVSSLKHTYPRREAMDHGDVTNFVCDRRGFEVLVQDLARQFVNRSSKHPKLLLDKVVKEIFYTTNRGVRVETEDGSTYQAKYAVVSVSLGVLQSNLIRFAPTLPRWKTDAISSFDMAVYTKIFLKFPYKFWPAGPGTGYFLYAHARRGYYPVWQHLENEYPGSNILFVTVTGDESRRVERLPGEDVQKEAMDVLRKMYGSGIPEPERILVPRWAMDRNRHC</sequence>
<dbReference type="InterPro" id="IPR050281">
    <property type="entry name" value="Flavin_monoamine_oxidase"/>
</dbReference>
<reference evidence="4" key="1">
    <citation type="submission" date="2022-08" db="EMBL/GenBank/DDBJ databases">
        <authorList>
            <person name="Gutierrez-Valencia J."/>
        </authorList>
    </citation>
    <scope>NUCLEOTIDE SEQUENCE</scope>
</reference>
<dbReference type="PANTHER" id="PTHR10742:SF313">
    <property type="entry name" value="AMINE OXIDASE"/>
    <property type="match status" value="1"/>
</dbReference>
<organism evidence="4 5">
    <name type="scientific">Linum tenue</name>
    <dbReference type="NCBI Taxonomy" id="586396"/>
    <lineage>
        <taxon>Eukaryota</taxon>
        <taxon>Viridiplantae</taxon>
        <taxon>Streptophyta</taxon>
        <taxon>Embryophyta</taxon>
        <taxon>Tracheophyta</taxon>
        <taxon>Spermatophyta</taxon>
        <taxon>Magnoliopsida</taxon>
        <taxon>eudicotyledons</taxon>
        <taxon>Gunneridae</taxon>
        <taxon>Pentapetalae</taxon>
        <taxon>rosids</taxon>
        <taxon>fabids</taxon>
        <taxon>Malpighiales</taxon>
        <taxon>Linaceae</taxon>
        <taxon>Linum</taxon>
    </lineage>
</organism>
<dbReference type="InterPro" id="IPR036188">
    <property type="entry name" value="FAD/NAD-bd_sf"/>
</dbReference>
<evidence type="ECO:0000259" key="3">
    <source>
        <dbReference type="Pfam" id="PF01593"/>
    </source>
</evidence>
<gene>
    <name evidence="4" type="ORF">LITE_LOCUS27221</name>
</gene>
<dbReference type="EMBL" id="CAMGYJ010000007">
    <property type="protein sequence ID" value="CAI0442323.1"/>
    <property type="molecule type" value="Genomic_DNA"/>
</dbReference>
<evidence type="ECO:0000256" key="1">
    <source>
        <dbReference type="ARBA" id="ARBA00005995"/>
    </source>
</evidence>
<comment type="caution">
    <text evidence="4">The sequence shown here is derived from an EMBL/GenBank/DDBJ whole genome shotgun (WGS) entry which is preliminary data.</text>
</comment>
<dbReference type="Proteomes" id="UP001154282">
    <property type="component" value="Unassembled WGS sequence"/>
</dbReference>
<feature type="chain" id="PRO_5043561235" description="Amine oxidase domain-containing protein" evidence="2">
    <location>
        <begin position="27"/>
        <end position="420"/>
    </location>
</feature>
<feature type="domain" description="Amine oxidase" evidence="3">
    <location>
        <begin position="38"/>
        <end position="418"/>
    </location>
</feature>
<dbReference type="Pfam" id="PF01593">
    <property type="entry name" value="Amino_oxidase"/>
    <property type="match status" value="1"/>
</dbReference>
<dbReference type="AlphaFoldDB" id="A0AAV0M7T9"/>
<comment type="similarity">
    <text evidence="1">Belongs to the flavin monoamine oxidase family.</text>
</comment>
<protein>
    <recommendedName>
        <fullName evidence="3">Amine oxidase domain-containing protein</fullName>
    </recommendedName>
</protein>
<dbReference type="SUPFAM" id="SSF51905">
    <property type="entry name" value="FAD/NAD(P)-binding domain"/>
    <property type="match status" value="1"/>
</dbReference>